<gene>
    <name evidence="2" type="ORF">SLEP1_g9541</name>
</gene>
<dbReference type="Proteomes" id="UP001054252">
    <property type="component" value="Unassembled WGS sequence"/>
</dbReference>
<dbReference type="EMBL" id="BPVZ01000010">
    <property type="protein sequence ID" value="GKU96292.1"/>
    <property type="molecule type" value="Genomic_DNA"/>
</dbReference>
<evidence type="ECO:0008006" key="4">
    <source>
        <dbReference type="Google" id="ProtNLM"/>
    </source>
</evidence>
<proteinExistence type="predicted"/>
<name>A0AAV5I583_9ROSI</name>
<dbReference type="InterPro" id="IPR038823">
    <property type="entry name" value="MED2_plant"/>
</dbReference>
<dbReference type="PANTHER" id="PTHR36407">
    <property type="entry name" value="MEDIATOR-ASSOCIATED PROTEIN 2"/>
    <property type="match status" value="1"/>
</dbReference>
<reference evidence="2 3" key="1">
    <citation type="journal article" date="2021" name="Commun. Biol.">
        <title>The genome of Shorea leprosula (Dipterocarpaceae) highlights the ecological relevance of drought in aseasonal tropical rainforests.</title>
        <authorList>
            <person name="Ng K.K.S."/>
            <person name="Kobayashi M.J."/>
            <person name="Fawcett J.A."/>
            <person name="Hatakeyama M."/>
            <person name="Paape T."/>
            <person name="Ng C.H."/>
            <person name="Ang C.C."/>
            <person name="Tnah L.H."/>
            <person name="Lee C.T."/>
            <person name="Nishiyama T."/>
            <person name="Sese J."/>
            <person name="O'Brien M.J."/>
            <person name="Copetti D."/>
            <person name="Mohd Noor M.I."/>
            <person name="Ong R.C."/>
            <person name="Putra M."/>
            <person name="Sireger I.Z."/>
            <person name="Indrioko S."/>
            <person name="Kosugi Y."/>
            <person name="Izuno A."/>
            <person name="Isagi Y."/>
            <person name="Lee S.L."/>
            <person name="Shimizu K.K."/>
        </authorList>
    </citation>
    <scope>NUCLEOTIDE SEQUENCE [LARGE SCALE GENOMIC DNA]</scope>
    <source>
        <strain evidence="2">214</strain>
    </source>
</reference>
<protein>
    <recommendedName>
        <fullName evidence="4">Mediator-associated protein 2</fullName>
    </recommendedName>
</protein>
<dbReference type="PANTHER" id="PTHR36407:SF1">
    <property type="entry name" value="MEDIATOR-ASSOCIATED PROTEIN 2"/>
    <property type="match status" value="1"/>
</dbReference>
<accession>A0AAV5I583</accession>
<comment type="caution">
    <text evidence="2">The sequence shown here is derived from an EMBL/GenBank/DDBJ whole genome shotgun (WGS) entry which is preliminary data.</text>
</comment>
<keyword evidence="3" id="KW-1185">Reference proteome</keyword>
<feature type="compositionally biased region" description="Polar residues" evidence="1">
    <location>
        <begin position="137"/>
        <end position="169"/>
    </location>
</feature>
<evidence type="ECO:0000313" key="3">
    <source>
        <dbReference type="Proteomes" id="UP001054252"/>
    </source>
</evidence>
<dbReference type="AlphaFoldDB" id="A0AAV5I583"/>
<sequence>MGTVNGDGYTIPPEFDADARELLADITSKDSTELWLIQWPYHQHPEIDGQELSLELRRNGNLGTVKDSNGKEYDMLTCAANEPDATVFLSSVSESKTVGKISRRVSLVHYMGPEDYEKLIADNKRLMYQKSSGTLFANSSQFTPSQSKRKSTSGFGRTVSTHSSRQKSALSGGLEHPKSTRRRHTDESIGSMDKSKGSHSEITISGSSEHSHKMKSRKKAENED</sequence>
<evidence type="ECO:0000313" key="2">
    <source>
        <dbReference type="EMBL" id="GKU96292.1"/>
    </source>
</evidence>
<evidence type="ECO:0000256" key="1">
    <source>
        <dbReference type="SAM" id="MobiDB-lite"/>
    </source>
</evidence>
<organism evidence="2 3">
    <name type="scientific">Rubroshorea leprosula</name>
    <dbReference type="NCBI Taxonomy" id="152421"/>
    <lineage>
        <taxon>Eukaryota</taxon>
        <taxon>Viridiplantae</taxon>
        <taxon>Streptophyta</taxon>
        <taxon>Embryophyta</taxon>
        <taxon>Tracheophyta</taxon>
        <taxon>Spermatophyta</taxon>
        <taxon>Magnoliopsida</taxon>
        <taxon>eudicotyledons</taxon>
        <taxon>Gunneridae</taxon>
        <taxon>Pentapetalae</taxon>
        <taxon>rosids</taxon>
        <taxon>malvids</taxon>
        <taxon>Malvales</taxon>
        <taxon>Dipterocarpaceae</taxon>
        <taxon>Rubroshorea</taxon>
    </lineage>
</organism>
<feature type="region of interest" description="Disordered" evidence="1">
    <location>
        <begin position="137"/>
        <end position="224"/>
    </location>
</feature>